<evidence type="ECO:0000313" key="6">
    <source>
        <dbReference type="EMBL" id="TCL05194.1"/>
    </source>
</evidence>
<feature type="transmembrane region" description="Helical" evidence="4">
    <location>
        <begin position="252"/>
        <end position="273"/>
    </location>
</feature>
<gene>
    <name evidence="6" type="ORF">EZJ58_3366</name>
</gene>
<dbReference type="AlphaFoldDB" id="A0A4R1NCD8"/>
<feature type="transmembrane region" description="Helical" evidence="4">
    <location>
        <begin position="285"/>
        <end position="303"/>
    </location>
</feature>
<organism evidence="6 7">
    <name type="scientific">Sodalis ligni</name>
    <dbReference type="NCBI Taxonomy" id="2697027"/>
    <lineage>
        <taxon>Bacteria</taxon>
        <taxon>Pseudomonadati</taxon>
        <taxon>Pseudomonadota</taxon>
        <taxon>Gammaproteobacteria</taxon>
        <taxon>Enterobacterales</taxon>
        <taxon>Bruguierivoracaceae</taxon>
        <taxon>Sodalis</taxon>
    </lineage>
</organism>
<comment type="caution">
    <text evidence="6">The sequence shown here is derived from an EMBL/GenBank/DDBJ whole genome shotgun (WGS) entry which is preliminary data.</text>
</comment>
<dbReference type="Gene3D" id="1.20.1250.20">
    <property type="entry name" value="MFS general substrate transporter like domains"/>
    <property type="match status" value="1"/>
</dbReference>
<dbReference type="GO" id="GO:0022857">
    <property type="term" value="F:transmembrane transporter activity"/>
    <property type="evidence" value="ECO:0007669"/>
    <property type="project" value="InterPro"/>
</dbReference>
<keyword evidence="7" id="KW-1185">Reference proteome</keyword>
<feature type="transmembrane region" description="Helical" evidence="4">
    <location>
        <begin position="48"/>
        <end position="72"/>
    </location>
</feature>
<keyword evidence="1 4" id="KW-0812">Transmembrane</keyword>
<evidence type="ECO:0000259" key="5">
    <source>
        <dbReference type="PROSITE" id="PS50850"/>
    </source>
</evidence>
<proteinExistence type="predicted"/>
<feature type="transmembrane region" description="Helical" evidence="4">
    <location>
        <begin position="370"/>
        <end position="389"/>
    </location>
</feature>
<feature type="transmembrane region" description="Helical" evidence="4">
    <location>
        <begin position="15"/>
        <end position="36"/>
    </location>
</feature>
<dbReference type="InterPro" id="IPR020846">
    <property type="entry name" value="MFS_dom"/>
</dbReference>
<dbReference type="Pfam" id="PF07690">
    <property type="entry name" value="MFS_1"/>
    <property type="match status" value="1"/>
</dbReference>
<keyword evidence="3 4" id="KW-0472">Membrane</keyword>
<reference evidence="6 7" key="1">
    <citation type="submission" date="2019-02" db="EMBL/GenBank/DDBJ databases">
        <title>Investigation of anaerobic lignin degradation for improved lignocellulosic biofuels.</title>
        <authorList>
            <person name="Deangelis K."/>
        </authorList>
    </citation>
    <scope>NUCLEOTIDE SEQUENCE [LARGE SCALE GENOMIC DNA]</scope>
    <source>
        <strain evidence="6 7">159R</strain>
    </source>
</reference>
<dbReference type="PANTHER" id="PTHR42910:SF1">
    <property type="entry name" value="MAJOR FACILITATOR SUPERFAMILY (MFS) PROFILE DOMAIN-CONTAINING PROTEIN"/>
    <property type="match status" value="1"/>
</dbReference>
<evidence type="ECO:0000256" key="4">
    <source>
        <dbReference type="SAM" id="Phobius"/>
    </source>
</evidence>
<feature type="transmembrane region" description="Helical" evidence="4">
    <location>
        <begin position="171"/>
        <end position="188"/>
    </location>
</feature>
<dbReference type="EMBL" id="SJOI01000001">
    <property type="protein sequence ID" value="TCL05194.1"/>
    <property type="molecule type" value="Genomic_DNA"/>
</dbReference>
<dbReference type="RefSeq" id="WP_132923926.1">
    <property type="nucleotide sequence ID" value="NZ_SJOI01000001.1"/>
</dbReference>
<dbReference type="InterPro" id="IPR011701">
    <property type="entry name" value="MFS"/>
</dbReference>
<dbReference type="Proteomes" id="UP000294555">
    <property type="component" value="Unassembled WGS sequence"/>
</dbReference>
<sequence>MSVATLIPNEKTDALGAWLIFAMAAACGIAVANIYYNQPMLVVISASFPGRFATGLIPTITQLGYAAGLLLLVPLGDLLERRKLIVAQFLTLALASLLAAFAPSAWVLLAASLVLGIGATAAQQIVPLAASMAEPARRGAVVGSVMSGLLCGILLSRTLAGLVAVYLGWRGMFMLGVPLSLLGAWLMARMLPKTQAQTALGYGALMASLVHLWREEPRLRQATLTQGALFAAFSAFWTVLALYLAQPAFHLGAGYAGLFGVVGAAGVFAAPAAGKLSDKLGGRRVIMSGVGLVLAAWLLFVGWTSLTGLTVGVILLDLGVQSALVANQHIIFGLREEAKGRVNTLFMGGMFLGGTFGSMCAMLAWERAGWQGVGYLAILLTLLAAAAVMPKK</sequence>
<accession>A0A4R1NCD8</accession>
<feature type="transmembrane region" description="Helical" evidence="4">
    <location>
        <begin position="344"/>
        <end position="364"/>
    </location>
</feature>
<protein>
    <submittedName>
        <fullName evidence="6">Putative MFS family arabinose efflux permease</fullName>
    </submittedName>
</protein>
<feature type="transmembrane region" description="Helical" evidence="4">
    <location>
        <begin position="141"/>
        <end position="165"/>
    </location>
</feature>
<feature type="domain" description="Major facilitator superfamily (MFS) profile" evidence="5">
    <location>
        <begin position="1"/>
        <end position="392"/>
    </location>
</feature>
<evidence type="ECO:0000256" key="3">
    <source>
        <dbReference type="ARBA" id="ARBA00023136"/>
    </source>
</evidence>
<evidence type="ECO:0000313" key="7">
    <source>
        <dbReference type="Proteomes" id="UP000294555"/>
    </source>
</evidence>
<dbReference type="OrthoDB" id="9815356at2"/>
<dbReference type="CDD" id="cd17324">
    <property type="entry name" value="MFS_NepI_like"/>
    <property type="match status" value="1"/>
</dbReference>
<feature type="transmembrane region" description="Helical" evidence="4">
    <location>
        <begin position="227"/>
        <end position="246"/>
    </location>
</feature>
<dbReference type="SUPFAM" id="SSF103473">
    <property type="entry name" value="MFS general substrate transporter"/>
    <property type="match status" value="1"/>
</dbReference>
<dbReference type="PANTHER" id="PTHR42910">
    <property type="entry name" value="TRANSPORTER SCO4007-RELATED"/>
    <property type="match status" value="1"/>
</dbReference>
<evidence type="ECO:0000256" key="2">
    <source>
        <dbReference type="ARBA" id="ARBA00022989"/>
    </source>
</evidence>
<keyword evidence="2 4" id="KW-1133">Transmembrane helix</keyword>
<feature type="transmembrane region" description="Helical" evidence="4">
    <location>
        <begin position="108"/>
        <end position="129"/>
    </location>
</feature>
<evidence type="ECO:0000256" key="1">
    <source>
        <dbReference type="ARBA" id="ARBA00022692"/>
    </source>
</evidence>
<name>A0A4R1NCD8_9GAMM</name>
<dbReference type="PROSITE" id="PS50850">
    <property type="entry name" value="MFS"/>
    <property type="match status" value="1"/>
</dbReference>
<dbReference type="InterPro" id="IPR036259">
    <property type="entry name" value="MFS_trans_sf"/>
</dbReference>